<dbReference type="Proteomes" id="UP000602076">
    <property type="component" value="Unassembled WGS sequence"/>
</dbReference>
<keyword evidence="2" id="KW-1185">Reference proteome</keyword>
<evidence type="ECO:0000313" key="1">
    <source>
        <dbReference type="EMBL" id="MBD3109310.1"/>
    </source>
</evidence>
<reference evidence="1" key="1">
    <citation type="submission" date="2020-09" db="EMBL/GenBank/DDBJ databases">
        <title>Bacillus faecalis sp. nov., a moderately halophilic bacterium isolated from cow faeces.</title>
        <authorList>
            <person name="Jiang L."/>
            <person name="Lee J."/>
        </authorList>
    </citation>
    <scope>NUCLEOTIDE SEQUENCE</scope>
    <source>
        <strain evidence="1">AGMB 02131</strain>
    </source>
</reference>
<proteinExistence type="predicted"/>
<accession>A0A927HB26</accession>
<protein>
    <submittedName>
        <fullName evidence="1">Uncharacterized protein</fullName>
    </submittedName>
</protein>
<comment type="caution">
    <text evidence="1">The sequence shown here is derived from an EMBL/GenBank/DDBJ whole genome shotgun (WGS) entry which is preliminary data.</text>
</comment>
<sequence length="60" mass="6914">MKPTAADIKKELTFNLIVQVLEEKGLITEKELEDRLTNIVKLSSLDKDLQEQVISEIKHH</sequence>
<gene>
    <name evidence="1" type="ORF">IEO70_13240</name>
</gene>
<dbReference type="EMBL" id="JACXSI010000032">
    <property type="protein sequence ID" value="MBD3109310.1"/>
    <property type="molecule type" value="Genomic_DNA"/>
</dbReference>
<dbReference type="AlphaFoldDB" id="A0A927HB26"/>
<name>A0A927HB26_9BACI</name>
<organism evidence="1 2">
    <name type="scientific">Peribacillus faecalis</name>
    <dbReference type="NCBI Taxonomy" id="2772559"/>
    <lineage>
        <taxon>Bacteria</taxon>
        <taxon>Bacillati</taxon>
        <taxon>Bacillota</taxon>
        <taxon>Bacilli</taxon>
        <taxon>Bacillales</taxon>
        <taxon>Bacillaceae</taxon>
        <taxon>Peribacillus</taxon>
    </lineage>
</organism>
<evidence type="ECO:0000313" key="2">
    <source>
        <dbReference type="Proteomes" id="UP000602076"/>
    </source>
</evidence>
<dbReference type="RefSeq" id="WP_190998847.1">
    <property type="nucleotide sequence ID" value="NZ_JACXSI010000032.1"/>
</dbReference>